<dbReference type="GO" id="GO:0046872">
    <property type="term" value="F:metal ion binding"/>
    <property type="evidence" value="ECO:0007669"/>
    <property type="project" value="UniProtKB-KW"/>
</dbReference>
<dbReference type="GO" id="GO:0019825">
    <property type="term" value="F:oxygen binding"/>
    <property type="evidence" value="ECO:0007669"/>
    <property type="project" value="InterPro"/>
</dbReference>
<reference evidence="6 7" key="1">
    <citation type="submission" date="2018-01" db="EMBL/GenBank/DDBJ databases">
        <title>Genomic Encyclopedia of Archaeal and Bacterial Type Strains, Phase II (KMG-II): from individual species to whole genera.</title>
        <authorList>
            <person name="Goeker M."/>
        </authorList>
    </citation>
    <scope>NUCLEOTIDE SEQUENCE [LARGE SCALE GENOMIC DNA]</scope>
    <source>
        <strain evidence="6 7">DSM 17023</strain>
    </source>
</reference>
<dbReference type="CDD" id="cd00454">
    <property type="entry name" value="TrHb1_N"/>
    <property type="match status" value="1"/>
</dbReference>
<feature type="binding site" description="distal binding residue" evidence="5">
    <location>
        <position position="71"/>
    </location>
    <ligand>
        <name>heme</name>
        <dbReference type="ChEBI" id="CHEBI:30413"/>
    </ligand>
    <ligandPart>
        <name>Fe</name>
        <dbReference type="ChEBI" id="CHEBI:18248"/>
    </ligandPart>
</feature>
<keyword evidence="1" id="KW-0813">Transport</keyword>
<keyword evidence="3 5" id="KW-0479">Metal-binding</keyword>
<comment type="caution">
    <text evidence="6">The sequence shown here is derived from an EMBL/GenBank/DDBJ whole genome shotgun (WGS) entry which is preliminary data.</text>
</comment>
<evidence type="ECO:0000256" key="4">
    <source>
        <dbReference type="ARBA" id="ARBA00023004"/>
    </source>
</evidence>
<dbReference type="Gene3D" id="1.10.490.10">
    <property type="entry name" value="Globins"/>
    <property type="match status" value="1"/>
</dbReference>
<dbReference type="AlphaFoldDB" id="A0A2S3UYD9"/>
<dbReference type="InterPro" id="IPR001486">
    <property type="entry name" value="Hemoglobin_trunc"/>
</dbReference>
<keyword evidence="2 5" id="KW-0349">Heme</keyword>
<evidence type="ECO:0000256" key="2">
    <source>
        <dbReference type="ARBA" id="ARBA00022617"/>
    </source>
</evidence>
<evidence type="ECO:0000256" key="5">
    <source>
        <dbReference type="PIRSR" id="PIRSR601486-1"/>
    </source>
</evidence>
<name>A0A2S3UYD9_9HYPH</name>
<keyword evidence="7" id="KW-1185">Reference proteome</keyword>
<dbReference type="OrthoDB" id="9795814at2"/>
<feature type="binding site" description="distal binding residue" evidence="5">
    <location>
        <position position="47"/>
    </location>
    <ligand>
        <name>heme</name>
        <dbReference type="ChEBI" id="CHEBI:30413"/>
    </ligand>
    <ligandPart>
        <name>Fe</name>
        <dbReference type="ChEBI" id="CHEBI:18248"/>
    </ligandPart>
</feature>
<evidence type="ECO:0000256" key="1">
    <source>
        <dbReference type="ARBA" id="ARBA00022448"/>
    </source>
</evidence>
<dbReference type="InterPro" id="IPR012292">
    <property type="entry name" value="Globin/Proto"/>
</dbReference>
<evidence type="ECO:0000256" key="3">
    <source>
        <dbReference type="ARBA" id="ARBA00022723"/>
    </source>
</evidence>
<accession>A0A2S3UYD9</accession>
<evidence type="ECO:0000313" key="6">
    <source>
        <dbReference type="EMBL" id="POF32731.1"/>
    </source>
</evidence>
<keyword evidence="4 5" id="KW-0408">Iron</keyword>
<sequence length="122" mass="13715">MAKALFDKYGGFKSVSRIVMAFYEKVLDSDEIGDFFDNVDMPSLIDHQTKFIASLLGGPVSYSDERIKKAHASLDLTHEDFDEVGRLLKETLTEQGIEPQDIDTVMREIESRRTSILSVGTP</sequence>
<organism evidence="6 7">
    <name type="scientific">Roseibium marinum</name>
    <dbReference type="NCBI Taxonomy" id="281252"/>
    <lineage>
        <taxon>Bacteria</taxon>
        <taxon>Pseudomonadati</taxon>
        <taxon>Pseudomonadota</taxon>
        <taxon>Alphaproteobacteria</taxon>
        <taxon>Hyphomicrobiales</taxon>
        <taxon>Stappiaceae</taxon>
        <taxon>Roseibium</taxon>
    </lineage>
</organism>
<dbReference type="InterPro" id="IPR009050">
    <property type="entry name" value="Globin-like_sf"/>
</dbReference>
<evidence type="ECO:0000313" key="7">
    <source>
        <dbReference type="Proteomes" id="UP000236959"/>
    </source>
</evidence>
<dbReference type="GO" id="GO:0020037">
    <property type="term" value="F:heme binding"/>
    <property type="evidence" value="ECO:0007669"/>
    <property type="project" value="InterPro"/>
</dbReference>
<dbReference type="SUPFAM" id="SSF46458">
    <property type="entry name" value="Globin-like"/>
    <property type="match status" value="1"/>
</dbReference>
<dbReference type="Proteomes" id="UP000236959">
    <property type="component" value="Unassembled WGS sequence"/>
</dbReference>
<dbReference type="EMBL" id="PPCN01000002">
    <property type="protein sequence ID" value="POF32731.1"/>
    <property type="molecule type" value="Genomic_DNA"/>
</dbReference>
<proteinExistence type="predicted"/>
<dbReference type="RefSeq" id="WP_103222004.1">
    <property type="nucleotide sequence ID" value="NZ_PPCN01000002.1"/>
</dbReference>
<protein>
    <submittedName>
        <fullName evidence="6">Hemoglobin</fullName>
    </submittedName>
</protein>
<gene>
    <name evidence="6" type="ORF">CLV41_102135</name>
</gene>
<dbReference type="Pfam" id="PF01152">
    <property type="entry name" value="Bac_globin"/>
    <property type="match status" value="1"/>
</dbReference>